<dbReference type="Proteomes" id="UP000236630">
    <property type="component" value="Unassembled WGS sequence"/>
</dbReference>
<sequence>MMIPMIAYWHLTIGSRKSTVKQTQSDKLDLTILISFAVPFGGHFLALDEIPQVLAKGSNSVVQLSFLETGTT</sequence>
<dbReference type="AlphaFoldDB" id="A0A2H5PI33"/>
<name>A0A2H5PI33_CITUN</name>
<dbReference type="EMBL" id="BDQV01000077">
    <property type="protein sequence ID" value="GAY52023.1"/>
    <property type="molecule type" value="Genomic_DNA"/>
</dbReference>
<accession>A0A2H5PI33</accession>
<gene>
    <name evidence="1" type="ORF">CUMW_138770</name>
</gene>
<evidence type="ECO:0000313" key="1">
    <source>
        <dbReference type="EMBL" id="GAY52023.1"/>
    </source>
</evidence>
<reference evidence="1 2" key="1">
    <citation type="journal article" date="2017" name="Front. Genet.">
        <title>Draft sequencing of the heterozygous diploid genome of Satsuma (Citrus unshiu Marc.) using a hybrid assembly approach.</title>
        <authorList>
            <person name="Shimizu T."/>
            <person name="Tanizawa Y."/>
            <person name="Mochizuki T."/>
            <person name="Nagasaki H."/>
            <person name="Yoshioka T."/>
            <person name="Toyoda A."/>
            <person name="Fujiyama A."/>
            <person name="Kaminuma E."/>
            <person name="Nakamura Y."/>
        </authorList>
    </citation>
    <scope>NUCLEOTIDE SEQUENCE [LARGE SCALE GENOMIC DNA]</scope>
    <source>
        <strain evidence="2">cv. Miyagawa wase</strain>
    </source>
</reference>
<evidence type="ECO:0000313" key="2">
    <source>
        <dbReference type="Proteomes" id="UP000236630"/>
    </source>
</evidence>
<protein>
    <submittedName>
        <fullName evidence="1">Uncharacterized protein</fullName>
    </submittedName>
</protein>
<keyword evidence="2" id="KW-1185">Reference proteome</keyword>
<proteinExistence type="predicted"/>
<comment type="caution">
    <text evidence="1">The sequence shown here is derived from an EMBL/GenBank/DDBJ whole genome shotgun (WGS) entry which is preliminary data.</text>
</comment>
<organism evidence="1 2">
    <name type="scientific">Citrus unshiu</name>
    <name type="common">Satsuma mandarin</name>
    <name type="synonym">Citrus nobilis var. unshiu</name>
    <dbReference type="NCBI Taxonomy" id="55188"/>
    <lineage>
        <taxon>Eukaryota</taxon>
        <taxon>Viridiplantae</taxon>
        <taxon>Streptophyta</taxon>
        <taxon>Embryophyta</taxon>
        <taxon>Tracheophyta</taxon>
        <taxon>Spermatophyta</taxon>
        <taxon>Magnoliopsida</taxon>
        <taxon>eudicotyledons</taxon>
        <taxon>Gunneridae</taxon>
        <taxon>Pentapetalae</taxon>
        <taxon>rosids</taxon>
        <taxon>malvids</taxon>
        <taxon>Sapindales</taxon>
        <taxon>Rutaceae</taxon>
        <taxon>Aurantioideae</taxon>
        <taxon>Citrus</taxon>
    </lineage>
</organism>